<reference evidence="2 3" key="1">
    <citation type="journal article" date="2014" name="PLoS Genet.">
        <title>Phylogenetically driven sequencing of extremely halophilic archaea reveals strategies for static and dynamic osmo-response.</title>
        <authorList>
            <person name="Becker E.A."/>
            <person name="Seitzer P.M."/>
            <person name="Tritt A."/>
            <person name="Larsen D."/>
            <person name="Krusor M."/>
            <person name="Yao A.I."/>
            <person name="Wu D."/>
            <person name="Madern D."/>
            <person name="Eisen J.A."/>
            <person name="Darling A.E."/>
            <person name="Facciotti M.T."/>
        </authorList>
    </citation>
    <scope>NUCLEOTIDE SEQUENCE [LARGE SCALE GENOMIC DNA]</scope>
    <source>
        <strain evidence="2 3">DSM 10524</strain>
    </source>
</reference>
<protein>
    <submittedName>
        <fullName evidence="2">ABC transporter</fullName>
    </submittedName>
</protein>
<accession>L9X4K4</accession>
<dbReference type="AlphaFoldDB" id="L9X4K4"/>
<keyword evidence="1" id="KW-0472">Membrane</keyword>
<keyword evidence="1" id="KW-0812">Transmembrane</keyword>
<keyword evidence="1" id="KW-1133">Transmembrane helix</keyword>
<dbReference type="EMBL" id="AOIB01000027">
    <property type="protein sequence ID" value="ELY56532.1"/>
    <property type="molecule type" value="Genomic_DNA"/>
</dbReference>
<sequence length="36" mass="3901">MHGTATTGEVGIVLLMSAALVMVFAPLTMYLFRKET</sequence>
<proteinExistence type="predicted"/>
<organism evidence="2 3">
    <name type="scientific">Natronococcus amylolyticus DSM 10524</name>
    <dbReference type="NCBI Taxonomy" id="1227497"/>
    <lineage>
        <taxon>Archaea</taxon>
        <taxon>Methanobacteriati</taxon>
        <taxon>Methanobacteriota</taxon>
        <taxon>Stenosarchaea group</taxon>
        <taxon>Halobacteria</taxon>
        <taxon>Halobacteriales</taxon>
        <taxon>Natrialbaceae</taxon>
        <taxon>Natronococcus</taxon>
    </lineage>
</organism>
<evidence type="ECO:0000313" key="3">
    <source>
        <dbReference type="Proteomes" id="UP000011688"/>
    </source>
</evidence>
<comment type="caution">
    <text evidence="2">The sequence shown here is derived from an EMBL/GenBank/DDBJ whole genome shotgun (WGS) entry which is preliminary data.</text>
</comment>
<gene>
    <name evidence="2" type="ORF">C491_13372</name>
</gene>
<evidence type="ECO:0000313" key="2">
    <source>
        <dbReference type="EMBL" id="ELY56532.1"/>
    </source>
</evidence>
<feature type="transmembrane region" description="Helical" evidence="1">
    <location>
        <begin position="12"/>
        <end position="32"/>
    </location>
</feature>
<keyword evidence="3" id="KW-1185">Reference proteome</keyword>
<name>L9X4K4_9EURY</name>
<dbReference type="STRING" id="1227497.C491_13372"/>
<evidence type="ECO:0000256" key="1">
    <source>
        <dbReference type="SAM" id="Phobius"/>
    </source>
</evidence>
<dbReference type="Proteomes" id="UP000011688">
    <property type="component" value="Unassembled WGS sequence"/>
</dbReference>